<evidence type="ECO:0000256" key="1">
    <source>
        <dbReference type="ARBA" id="ARBA00010169"/>
    </source>
</evidence>
<dbReference type="KEGG" id="erw:ERWE_CDS_03420"/>
<dbReference type="InterPro" id="IPR015867">
    <property type="entry name" value="N-reg_PII/ATP_PRibTrfase_C"/>
</dbReference>
<evidence type="ECO:0000313" key="2">
    <source>
        <dbReference type="EMBL" id="CAI26836.1"/>
    </source>
</evidence>
<comment type="similarity">
    <text evidence="1">Belongs to the CutA family.</text>
</comment>
<dbReference type="GeneID" id="33057931"/>
<dbReference type="InterPro" id="IPR011322">
    <property type="entry name" value="N-reg_PII-like_a/b"/>
</dbReference>
<dbReference type="SUPFAM" id="SSF54913">
    <property type="entry name" value="GlnB-like"/>
    <property type="match status" value="1"/>
</dbReference>
<dbReference type="PANTHER" id="PTHR23419">
    <property type="entry name" value="DIVALENT CATION TOLERANCE CUTA-RELATED"/>
    <property type="match status" value="1"/>
</dbReference>
<dbReference type="GO" id="GO:0005507">
    <property type="term" value="F:copper ion binding"/>
    <property type="evidence" value="ECO:0007669"/>
    <property type="project" value="TreeGrafter"/>
</dbReference>
<dbReference type="InterPro" id="IPR004323">
    <property type="entry name" value="Ion_tolerance_CutA"/>
</dbReference>
<organism evidence="2 3">
    <name type="scientific">Ehrlichia ruminantium (strain Welgevonden)</name>
    <dbReference type="NCBI Taxonomy" id="254945"/>
    <lineage>
        <taxon>Bacteria</taxon>
        <taxon>Pseudomonadati</taxon>
        <taxon>Pseudomonadota</taxon>
        <taxon>Alphaproteobacteria</taxon>
        <taxon>Rickettsiales</taxon>
        <taxon>Anaplasmataceae</taxon>
        <taxon>Ehrlichia</taxon>
    </lineage>
</organism>
<dbReference type="Gene3D" id="3.30.70.120">
    <property type="match status" value="1"/>
</dbReference>
<evidence type="ECO:0000313" key="3">
    <source>
        <dbReference type="Proteomes" id="UP000001021"/>
    </source>
</evidence>
<dbReference type="Proteomes" id="UP000001021">
    <property type="component" value="Chromosome"/>
</dbReference>
<reference evidence="2 3" key="1">
    <citation type="journal article" date="2006" name="J. Bacteriol.">
        <title>Comparative genomic analysis of three strains of Ehrlichia ruminantium reveals an active process of genome size plasticity.</title>
        <authorList>
            <person name="Frutos R."/>
            <person name="Viari A."/>
            <person name="Ferraz C."/>
            <person name="Morgat A."/>
            <person name="Eychenie S."/>
            <person name="Kandassami Y."/>
            <person name="Chantal I."/>
            <person name="Bensaid A."/>
            <person name="Coissac E."/>
            <person name="Vachiery N."/>
            <person name="Demaille J."/>
            <person name="Martinez D."/>
        </authorList>
    </citation>
    <scope>NUCLEOTIDE SEQUENCE [LARGE SCALE GENOMIC DNA]</scope>
    <source>
        <strain evidence="2 3">Welgevonden</strain>
    </source>
</reference>
<protein>
    <submittedName>
        <fullName evidence="2">Periplasmic divalent cation tolerance protein</fullName>
    </submittedName>
</protein>
<dbReference type="AlphaFoldDB" id="A0A0H3LZ43"/>
<dbReference type="RefSeq" id="WP_011255488.1">
    <property type="nucleotide sequence ID" value="NC_005295.2"/>
</dbReference>
<dbReference type="eggNOG" id="COG1324">
    <property type="taxonomic scope" value="Bacteria"/>
</dbReference>
<proteinExistence type="inferred from homology"/>
<dbReference type="GO" id="GO:0010038">
    <property type="term" value="P:response to metal ion"/>
    <property type="evidence" value="ECO:0007669"/>
    <property type="project" value="InterPro"/>
</dbReference>
<name>A0A0H3LZ43_EHRRW</name>
<dbReference type="EMBL" id="CR925678">
    <property type="protein sequence ID" value="CAI26836.1"/>
    <property type="molecule type" value="Genomic_DNA"/>
</dbReference>
<sequence length="117" mass="13732">MKNDNLKNMIMNNISLIYTTISNYEDAYYISSTLLEDKLIACANIFNNVTSIYYWKDEIHTTEEYIMILKTTKHLTKEAVSKLEEIHPYDTPAIITIDPTHVNDKFLHWISNTLLEK</sequence>
<gene>
    <name evidence="2" type="primary">cutA</name>
    <name evidence="2" type="ordered locus">ERWE_CDS_03420</name>
</gene>
<keyword evidence="3" id="KW-1185">Reference proteome</keyword>
<accession>A0A0H3LZ43</accession>
<dbReference type="Pfam" id="PF03091">
    <property type="entry name" value="CutA1"/>
    <property type="match status" value="1"/>
</dbReference>
<dbReference type="PANTHER" id="PTHR23419:SF8">
    <property type="entry name" value="FI09726P"/>
    <property type="match status" value="1"/>
</dbReference>
<dbReference type="HOGENOM" id="CLU_098807_3_1_5"/>